<feature type="transmembrane region" description="Helical" evidence="2">
    <location>
        <begin position="50"/>
        <end position="72"/>
    </location>
</feature>
<dbReference type="Proteomes" id="UP000198802">
    <property type="component" value="Unassembled WGS sequence"/>
</dbReference>
<dbReference type="InterPro" id="IPR007436">
    <property type="entry name" value="DUF485"/>
</dbReference>
<dbReference type="EMBL" id="FAOZ01000009">
    <property type="protein sequence ID" value="CUU56845.1"/>
    <property type="molecule type" value="Genomic_DNA"/>
</dbReference>
<evidence type="ECO:0000313" key="3">
    <source>
        <dbReference type="EMBL" id="CUU56845.1"/>
    </source>
</evidence>
<dbReference type="Pfam" id="PF04341">
    <property type="entry name" value="DUF485"/>
    <property type="match status" value="1"/>
</dbReference>
<keyword evidence="4" id="KW-1185">Reference proteome</keyword>
<keyword evidence="2" id="KW-1133">Transmembrane helix</keyword>
<keyword evidence="2" id="KW-0812">Transmembrane</keyword>
<dbReference type="PANTHER" id="PTHR38441:SF1">
    <property type="entry name" value="MEMBRANE PROTEIN"/>
    <property type="match status" value="1"/>
</dbReference>
<feature type="compositionally biased region" description="Low complexity" evidence="1">
    <location>
        <begin position="9"/>
        <end position="27"/>
    </location>
</feature>
<dbReference type="RefSeq" id="WP_091277664.1">
    <property type="nucleotide sequence ID" value="NZ_FAOZ01000009.1"/>
</dbReference>
<name>A0A0S4QN15_9ACTN</name>
<proteinExistence type="predicted"/>
<organism evidence="3 4">
    <name type="scientific">Parafrankia irregularis</name>
    <dbReference type="NCBI Taxonomy" id="795642"/>
    <lineage>
        <taxon>Bacteria</taxon>
        <taxon>Bacillati</taxon>
        <taxon>Actinomycetota</taxon>
        <taxon>Actinomycetes</taxon>
        <taxon>Frankiales</taxon>
        <taxon>Frankiaceae</taxon>
        <taxon>Parafrankia</taxon>
    </lineage>
</organism>
<sequence length="142" mass="15303">MSTTQLAPGDDGATTSGALGAGTGPASAPTYAEIQRSAEFADLRRRFRRFVFPLTALFLVWYFLYVLLAAFAPGFMGHELFGNINVGLLFGLGQFVSTFAITMIYARWAGRTFDPAAEALRARFEAGRPAETGRLAETGQPA</sequence>
<feature type="region of interest" description="Disordered" evidence="1">
    <location>
        <begin position="1"/>
        <end position="27"/>
    </location>
</feature>
<feature type="transmembrane region" description="Helical" evidence="2">
    <location>
        <begin position="84"/>
        <end position="106"/>
    </location>
</feature>
<dbReference type="AlphaFoldDB" id="A0A0S4QN15"/>
<gene>
    <name evidence="3" type="ORF">Ga0074812_10965</name>
</gene>
<reference evidence="4" key="1">
    <citation type="submission" date="2015-11" db="EMBL/GenBank/DDBJ databases">
        <authorList>
            <person name="Varghese N."/>
        </authorList>
    </citation>
    <scope>NUCLEOTIDE SEQUENCE [LARGE SCALE GENOMIC DNA]</scope>
    <source>
        <strain evidence="4">DSM 45899</strain>
    </source>
</reference>
<accession>A0A0S4QN15</accession>
<evidence type="ECO:0000256" key="1">
    <source>
        <dbReference type="SAM" id="MobiDB-lite"/>
    </source>
</evidence>
<dbReference type="PANTHER" id="PTHR38441">
    <property type="entry name" value="INTEGRAL MEMBRANE PROTEIN-RELATED"/>
    <property type="match status" value="1"/>
</dbReference>
<evidence type="ECO:0000256" key="2">
    <source>
        <dbReference type="SAM" id="Phobius"/>
    </source>
</evidence>
<keyword evidence="2" id="KW-0472">Membrane</keyword>
<evidence type="ECO:0000313" key="4">
    <source>
        <dbReference type="Proteomes" id="UP000198802"/>
    </source>
</evidence>
<protein>
    <submittedName>
        <fullName evidence="3">Uncharacterized membrane protein, DUF485 family</fullName>
    </submittedName>
</protein>